<evidence type="ECO:0000256" key="7">
    <source>
        <dbReference type="ARBA" id="ARBA00033711"/>
    </source>
</evidence>
<gene>
    <name evidence="8" type="ORF">LJ207_10475</name>
</gene>
<dbReference type="AlphaFoldDB" id="A0AAW4X1W4"/>
<dbReference type="EC" id="3.1.3.71" evidence="3"/>
<evidence type="ECO:0000256" key="6">
    <source>
        <dbReference type="ARBA" id="ARBA00022842"/>
    </source>
</evidence>
<dbReference type="EMBL" id="JAJFAT010000016">
    <property type="protein sequence ID" value="MCC3145748.1"/>
    <property type="molecule type" value="Genomic_DNA"/>
</dbReference>
<comment type="similarity">
    <text evidence="2">Belongs to the ComB family.</text>
</comment>
<keyword evidence="6" id="KW-0460">Magnesium</keyword>
<evidence type="ECO:0000256" key="2">
    <source>
        <dbReference type="ARBA" id="ARBA00009997"/>
    </source>
</evidence>
<dbReference type="RefSeq" id="WP_229346448.1">
    <property type="nucleotide sequence ID" value="NZ_JAJFAT010000016.1"/>
</dbReference>
<keyword evidence="5" id="KW-0378">Hydrolase</keyword>
<evidence type="ECO:0000256" key="3">
    <source>
        <dbReference type="ARBA" id="ARBA00012953"/>
    </source>
</evidence>
<dbReference type="GO" id="GO:0000287">
    <property type="term" value="F:magnesium ion binding"/>
    <property type="evidence" value="ECO:0007669"/>
    <property type="project" value="InterPro"/>
</dbReference>
<evidence type="ECO:0000256" key="4">
    <source>
        <dbReference type="ARBA" id="ARBA00021948"/>
    </source>
</evidence>
<comment type="cofactor">
    <cofactor evidence="1">
        <name>Mg(2+)</name>
        <dbReference type="ChEBI" id="CHEBI:18420"/>
    </cofactor>
</comment>
<proteinExistence type="inferred from homology"/>
<dbReference type="Pfam" id="PF04029">
    <property type="entry name" value="2-ph_phosp"/>
    <property type="match status" value="1"/>
</dbReference>
<dbReference type="GO" id="GO:0050532">
    <property type="term" value="F:2-phosphosulfolactate phosphatase activity"/>
    <property type="evidence" value="ECO:0007669"/>
    <property type="project" value="UniProtKB-EC"/>
</dbReference>
<dbReference type="Gene3D" id="3.90.1560.10">
    <property type="entry name" value="ComB-like"/>
    <property type="match status" value="1"/>
</dbReference>
<comment type="caution">
    <text evidence="8">The sequence shown here is derived from an EMBL/GenBank/DDBJ whole genome shotgun (WGS) entry which is preliminary data.</text>
</comment>
<keyword evidence="9" id="KW-1185">Reference proteome</keyword>
<accession>A0AAW4X1W4</accession>
<dbReference type="Proteomes" id="UP001199296">
    <property type="component" value="Unassembled WGS sequence"/>
</dbReference>
<reference evidence="8 9" key="1">
    <citation type="submission" date="2021-10" db="EMBL/GenBank/DDBJ databases">
        <authorList>
            <person name="Grouzdev D.S."/>
            <person name="Pantiukh K.S."/>
            <person name="Krutkina M.S."/>
        </authorList>
    </citation>
    <scope>NUCLEOTIDE SEQUENCE [LARGE SCALE GENOMIC DNA]</scope>
    <source>
        <strain evidence="8 9">Z-7514</strain>
    </source>
</reference>
<organism evidence="8 9">
    <name type="scientific">Halanaerobium polyolivorans</name>
    <dbReference type="NCBI Taxonomy" id="2886943"/>
    <lineage>
        <taxon>Bacteria</taxon>
        <taxon>Bacillati</taxon>
        <taxon>Bacillota</taxon>
        <taxon>Clostridia</taxon>
        <taxon>Halanaerobiales</taxon>
        <taxon>Halanaerobiaceae</taxon>
        <taxon>Halanaerobium</taxon>
    </lineage>
</organism>
<evidence type="ECO:0000256" key="1">
    <source>
        <dbReference type="ARBA" id="ARBA00001946"/>
    </source>
</evidence>
<dbReference type="PANTHER" id="PTHR37311">
    <property type="entry name" value="2-PHOSPHOSULFOLACTATE PHOSPHATASE-RELATED"/>
    <property type="match status" value="1"/>
</dbReference>
<evidence type="ECO:0000256" key="5">
    <source>
        <dbReference type="ARBA" id="ARBA00022801"/>
    </source>
</evidence>
<protein>
    <recommendedName>
        <fullName evidence="4">Probable 2-phosphosulfolactate phosphatase</fullName>
        <ecNumber evidence="3">3.1.3.71</ecNumber>
    </recommendedName>
</protein>
<dbReference type="InterPro" id="IPR005238">
    <property type="entry name" value="ComB-like"/>
</dbReference>
<dbReference type="InterPro" id="IPR036702">
    <property type="entry name" value="ComB-like_sf"/>
</dbReference>
<sequence>MKINIYQFIEGAKKAEGLAVIIDVFRAFSTSAYLFANGAQAIYTVSEVDEARKLAEKIENNVLVGERNGIKLAGFDYGNSPYLISKQNFKGKNIILTTSAGTKGIINAAQAEEIITGSFVNVSAAANYIEKKDFEKISLVAMGVNAEKTAEEDMALAQYLKNKLEGKENLNQEQLRKKLYSPAGDKFFNSSTQSDMPEEDFNYCLNIDKFDFVIKAEKFSNEVYRLKKVNL</sequence>
<evidence type="ECO:0000313" key="8">
    <source>
        <dbReference type="EMBL" id="MCC3145748.1"/>
    </source>
</evidence>
<dbReference type="GO" id="GO:0050545">
    <property type="term" value="F:sulfopyruvate decarboxylase activity"/>
    <property type="evidence" value="ECO:0007669"/>
    <property type="project" value="TreeGrafter"/>
</dbReference>
<comment type="catalytic activity">
    <reaction evidence="7">
        <text>(2R)-O-phospho-3-sulfolactate + H2O = (2R)-3-sulfolactate + phosphate</text>
        <dbReference type="Rhea" id="RHEA:23416"/>
        <dbReference type="ChEBI" id="CHEBI:15377"/>
        <dbReference type="ChEBI" id="CHEBI:15597"/>
        <dbReference type="ChEBI" id="CHEBI:43474"/>
        <dbReference type="ChEBI" id="CHEBI:58738"/>
        <dbReference type="EC" id="3.1.3.71"/>
    </reaction>
</comment>
<dbReference type="PANTHER" id="PTHR37311:SF1">
    <property type="entry name" value="2-PHOSPHOSULFOLACTATE PHOSPHATASE-RELATED"/>
    <property type="match status" value="1"/>
</dbReference>
<name>A0AAW4X1W4_9FIRM</name>
<dbReference type="SUPFAM" id="SSF142823">
    <property type="entry name" value="ComB-like"/>
    <property type="match status" value="1"/>
</dbReference>
<evidence type="ECO:0000313" key="9">
    <source>
        <dbReference type="Proteomes" id="UP001199296"/>
    </source>
</evidence>